<sequence>MSDSRRLDRVRRLAALVRKETYQVIRDPSSILIAFVLPLILLFLFGYGVSLDATRTRIGLVVEDPTPVTRDLAASFQASRYFEVVNGNDRREFEEDLITSRVRGIVVIPATFAADYAAGTSPAIQVIVDGSDPNTASFVQNYARGVVANWAALRGADAAARPPAISVEQRFWFNPQLTSRFFLVPGSIAIVMTLVGTLLTSLVVAREWERGTMEAIMATPVTAAELLIGKILPYFILGLASMTLCMLLAIFLFGVPFRGSILALYALSASFLVPALGQGLLISAATKNQFLASQLALLSAFLPAFLLSGFLFEINSMPTVIQWITTVVPARYFISSLQTVFLAGDIWPLFLQAIAVMLLIGAVFFALAARSTRKRIG</sequence>
<organism evidence="10 11">
    <name type="scientific">Phyllobacterium salinisoli</name>
    <dbReference type="NCBI Taxonomy" id="1899321"/>
    <lineage>
        <taxon>Bacteria</taxon>
        <taxon>Pseudomonadati</taxon>
        <taxon>Pseudomonadota</taxon>
        <taxon>Alphaproteobacteria</taxon>
        <taxon>Hyphomicrobiales</taxon>
        <taxon>Phyllobacteriaceae</taxon>
        <taxon>Phyllobacterium</taxon>
    </lineage>
</organism>
<keyword evidence="3" id="KW-0813">Transport</keyword>
<dbReference type="Pfam" id="PF12698">
    <property type="entry name" value="ABC2_membrane_3"/>
    <property type="match status" value="1"/>
</dbReference>
<dbReference type="AlphaFoldDB" id="A0A368K8M9"/>
<evidence type="ECO:0000256" key="7">
    <source>
        <dbReference type="ARBA" id="ARBA00023136"/>
    </source>
</evidence>
<dbReference type="InterPro" id="IPR013525">
    <property type="entry name" value="ABC2_TM"/>
</dbReference>
<name>A0A368K8M9_9HYPH</name>
<evidence type="ECO:0000256" key="8">
    <source>
        <dbReference type="SAM" id="Phobius"/>
    </source>
</evidence>
<keyword evidence="5 8" id="KW-0812">Transmembrane</keyword>
<dbReference type="EMBL" id="QOZG01000001">
    <property type="protein sequence ID" value="RCS25718.1"/>
    <property type="molecule type" value="Genomic_DNA"/>
</dbReference>
<evidence type="ECO:0000256" key="1">
    <source>
        <dbReference type="ARBA" id="ARBA00004651"/>
    </source>
</evidence>
<proteinExistence type="inferred from homology"/>
<feature type="transmembrane region" description="Helical" evidence="8">
    <location>
        <begin position="349"/>
        <end position="369"/>
    </location>
</feature>
<keyword evidence="11" id="KW-1185">Reference proteome</keyword>
<accession>A0A368K8M9</accession>
<dbReference type="GO" id="GO:0140359">
    <property type="term" value="F:ABC-type transporter activity"/>
    <property type="evidence" value="ECO:0007669"/>
    <property type="project" value="InterPro"/>
</dbReference>
<dbReference type="Gene3D" id="3.40.1710.10">
    <property type="entry name" value="abc type-2 transporter like domain"/>
    <property type="match status" value="1"/>
</dbReference>
<feature type="transmembrane region" description="Helical" evidence="8">
    <location>
        <begin position="231"/>
        <end position="255"/>
    </location>
</feature>
<feature type="domain" description="ABC transmembrane type-2" evidence="9">
    <location>
        <begin position="136"/>
        <end position="375"/>
    </location>
</feature>
<comment type="subcellular location">
    <subcellularLocation>
        <location evidence="1">Cell membrane</location>
        <topology evidence="1">Multi-pass membrane protein</topology>
    </subcellularLocation>
</comment>
<feature type="transmembrane region" description="Helical" evidence="8">
    <location>
        <begin position="181"/>
        <end position="204"/>
    </location>
</feature>
<dbReference type="InterPro" id="IPR047817">
    <property type="entry name" value="ABC2_TM_bact-type"/>
</dbReference>
<dbReference type="RefSeq" id="WP_114438809.1">
    <property type="nucleotide sequence ID" value="NZ_QOZG01000001.1"/>
</dbReference>
<comment type="similarity">
    <text evidence="2">Belongs to the ABC-2 integral membrane protein family.</text>
</comment>
<evidence type="ECO:0000313" key="10">
    <source>
        <dbReference type="EMBL" id="RCS25718.1"/>
    </source>
</evidence>
<gene>
    <name evidence="10" type="ORF">DUT91_02795</name>
</gene>
<feature type="transmembrane region" description="Helical" evidence="8">
    <location>
        <begin position="262"/>
        <end position="285"/>
    </location>
</feature>
<evidence type="ECO:0000256" key="3">
    <source>
        <dbReference type="ARBA" id="ARBA00022448"/>
    </source>
</evidence>
<reference evidence="10 11" key="1">
    <citation type="submission" date="2018-07" db="EMBL/GenBank/DDBJ databases">
        <title>The draft genome of Phyllobacterium salinisoli.</title>
        <authorList>
            <person name="Liu L."/>
            <person name="Li L."/>
            <person name="Zhang X."/>
            <person name="Liang L."/>
        </authorList>
    </citation>
    <scope>NUCLEOTIDE SEQUENCE [LARGE SCALE GENOMIC DNA]</scope>
    <source>
        <strain evidence="10 11">LLAN61</strain>
    </source>
</reference>
<evidence type="ECO:0000259" key="9">
    <source>
        <dbReference type="PROSITE" id="PS51012"/>
    </source>
</evidence>
<evidence type="ECO:0000256" key="6">
    <source>
        <dbReference type="ARBA" id="ARBA00022989"/>
    </source>
</evidence>
<evidence type="ECO:0000256" key="2">
    <source>
        <dbReference type="ARBA" id="ARBA00007783"/>
    </source>
</evidence>
<evidence type="ECO:0000256" key="4">
    <source>
        <dbReference type="ARBA" id="ARBA00022475"/>
    </source>
</evidence>
<dbReference type="InterPro" id="IPR051449">
    <property type="entry name" value="ABC-2_transporter_component"/>
</dbReference>
<evidence type="ECO:0000256" key="5">
    <source>
        <dbReference type="ARBA" id="ARBA00022692"/>
    </source>
</evidence>
<dbReference type="PROSITE" id="PS51012">
    <property type="entry name" value="ABC_TM2"/>
    <property type="match status" value="1"/>
</dbReference>
<keyword evidence="7 8" id="KW-0472">Membrane</keyword>
<feature type="transmembrane region" description="Helical" evidence="8">
    <location>
        <begin position="31"/>
        <end position="49"/>
    </location>
</feature>
<keyword evidence="4" id="KW-1003">Cell membrane</keyword>
<dbReference type="PANTHER" id="PTHR30294">
    <property type="entry name" value="MEMBRANE COMPONENT OF ABC TRANSPORTER YHHJ-RELATED"/>
    <property type="match status" value="1"/>
</dbReference>
<dbReference type="PANTHER" id="PTHR30294:SF29">
    <property type="entry name" value="MULTIDRUG ABC TRANSPORTER PERMEASE YBHS-RELATED"/>
    <property type="match status" value="1"/>
</dbReference>
<protein>
    <submittedName>
        <fullName evidence="10">ABC transporter permease</fullName>
    </submittedName>
</protein>
<evidence type="ECO:0000313" key="11">
    <source>
        <dbReference type="Proteomes" id="UP000253420"/>
    </source>
</evidence>
<comment type="caution">
    <text evidence="10">The sequence shown here is derived from an EMBL/GenBank/DDBJ whole genome shotgun (WGS) entry which is preliminary data.</text>
</comment>
<dbReference type="Proteomes" id="UP000253420">
    <property type="component" value="Unassembled WGS sequence"/>
</dbReference>
<dbReference type="GO" id="GO:0005886">
    <property type="term" value="C:plasma membrane"/>
    <property type="evidence" value="ECO:0007669"/>
    <property type="project" value="UniProtKB-SubCell"/>
</dbReference>
<keyword evidence="6 8" id="KW-1133">Transmembrane helix</keyword>
<dbReference type="OrthoDB" id="9784671at2"/>
<feature type="transmembrane region" description="Helical" evidence="8">
    <location>
        <begin position="291"/>
        <end position="311"/>
    </location>
</feature>